<evidence type="ECO:0000313" key="1">
    <source>
        <dbReference type="EMBL" id="KAI1718049.1"/>
    </source>
</evidence>
<dbReference type="Proteomes" id="UP001201812">
    <property type="component" value="Unassembled WGS sequence"/>
</dbReference>
<accession>A0AAD4N962</accession>
<comment type="caution">
    <text evidence="1">The sequence shown here is derived from an EMBL/GenBank/DDBJ whole genome shotgun (WGS) entry which is preliminary data.</text>
</comment>
<protein>
    <submittedName>
        <fullName evidence="1">Uncharacterized protein</fullName>
    </submittedName>
</protein>
<dbReference type="AlphaFoldDB" id="A0AAD4N962"/>
<dbReference type="EMBL" id="JAKKPZ010000008">
    <property type="protein sequence ID" value="KAI1718049.1"/>
    <property type="molecule type" value="Genomic_DNA"/>
</dbReference>
<keyword evidence="2" id="KW-1185">Reference proteome</keyword>
<organism evidence="1 2">
    <name type="scientific">Ditylenchus destructor</name>
    <dbReference type="NCBI Taxonomy" id="166010"/>
    <lineage>
        <taxon>Eukaryota</taxon>
        <taxon>Metazoa</taxon>
        <taxon>Ecdysozoa</taxon>
        <taxon>Nematoda</taxon>
        <taxon>Chromadorea</taxon>
        <taxon>Rhabditida</taxon>
        <taxon>Tylenchina</taxon>
        <taxon>Tylenchomorpha</taxon>
        <taxon>Sphaerularioidea</taxon>
        <taxon>Anguinidae</taxon>
        <taxon>Anguininae</taxon>
        <taxon>Ditylenchus</taxon>
    </lineage>
</organism>
<name>A0AAD4N962_9BILA</name>
<proteinExistence type="predicted"/>
<sequence length="300" mass="33705">MFQRSGGMSEKVSIHLRTPTATRQTIGNFAAFCSLHTDPTVSTSSDRPILYRFMNRSSKLKSCERTSSISSATTLKMPDLFSSKRLLLPILLLYLAFTPFAFSREYNSLPVCTAIQACAAELGHYPLLSETVGNMVEMSVGHTEGSGHEGSGQDFHLEESFPLYDEFVTRETLFDFQADPDLTHTQICRCPKEGEESENQCDFLKTNEESENVMKVDATLRLAFCKPVNQLFKAKCRGRRGLIRIIGDVDAKTGDAITSVNNTAVFCRCDSGHFQRTNIEPWMDKYAFTYRCEWSAFGNI</sequence>
<reference evidence="1" key="1">
    <citation type="submission" date="2022-01" db="EMBL/GenBank/DDBJ databases">
        <title>Genome Sequence Resource for Two Populations of Ditylenchus destructor, the Migratory Endoparasitic Phytonematode.</title>
        <authorList>
            <person name="Zhang H."/>
            <person name="Lin R."/>
            <person name="Xie B."/>
        </authorList>
    </citation>
    <scope>NUCLEOTIDE SEQUENCE</scope>
    <source>
        <strain evidence="1">BazhouSP</strain>
    </source>
</reference>
<evidence type="ECO:0000313" key="2">
    <source>
        <dbReference type="Proteomes" id="UP001201812"/>
    </source>
</evidence>
<gene>
    <name evidence="1" type="ORF">DdX_06463</name>
</gene>